<dbReference type="PANTHER" id="PTHR37481">
    <property type="entry name" value="LIPOPOLYSACCHARIDE EXPORT SYSTEM PROTEIN LPTC"/>
    <property type="match status" value="1"/>
</dbReference>
<keyword evidence="1" id="KW-1003">Cell membrane</keyword>
<dbReference type="Gene3D" id="2.60.450.10">
    <property type="entry name" value="Lipopolysaccharide (LPS) transport protein A like domain"/>
    <property type="match status" value="1"/>
</dbReference>
<dbReference type="NCBIfam" id="TIGR04409">
    <property type="entry name" value="LptC_YrbK"/>
    <property type="match status" value="1"/>
</dbReference>
<dbReference type="InterPro" id="IPR010664">
    <property type="entry name" value="LipoPS_assembly_LptC-rel"/>
</dbReference>
<gene>
    <name evidence="7" type="primary">lptC</name>
    <name evidence="7" type="ORF">QC825_06490</name>
</gene>
<organism evidence="7 8">
    <name type="scientific">Larsenimonas suaedae</name>
    <dbReference type="NCBI Taxonomy" id="1851019"/>
    <lineage>
        <taxon>Bacteria</taxon>
        <taxon>Pseudomonadati</taxon>
        <taxon>Pseudomonadota</taxon>
        <taxon>Gammaproteobacteria</taxon>
        <taxon>Oceanospirillales</taxon>
        <taxon>Halomonadaceae</taxon>
        <taxon>Larsenimonas</taxon>
    </lineage>
</organism>
<evidence type="ECO:0000256" key="5">
    <source>
        <dbReference type="ARBA" id="ARBA00023136"/>
    </source>
</evidence>
<evidence type="ECO:0000313" key="7">
    <source>
        <dbReference type="EMBL" id="MDR5895715.1"/>
    </source>
</evidence>
<keyword evidence="5 6" id="KW-0472">Membrane</keyword>
<dbReference type="EMBL" id="JARWAO010000003">
    <property type="protein sequence ID" value="MDR5895715.1"/>
    <property type="molecule type" value="Genomic_DNA"/>
</dbReference>
<keyword evidence="8" id="KW-1185">Reference proteome</keyword>
<evidence type="ECO:0000256" key="1">
    <source>
        <dbReference type="ARBA" id="ARBA00022475"/>
    </source>
</evidence>
<dbReference type="RefSeq" id="WP_251589536.1">
    <property type="nucleotide sequence ID" value="NZ_JAMLJI010000001.1"/>
</dbReference>
<name>A0ABU1GUK8_9GAMM</name>
<evidence type="ECO:0000313" key="8">
    <source>
        <dbReference type="Proteomes" id="UP001269375"/>
    </source>
</evidence>
<evidence type="ECO:0000256" key="3">
    <source>
        <dbReference type="ARBA" id="ARBA00022692"/>
    </source>
</evidence>
<comment type="caution">
    <text evidence="7">The sequence shown here is derived from an EMBL/GenBank/DDBJ whole genome shotgun (WGS) entry which is preliminary data.</text>
</comment>
<keyword evidence="2" id="KW-0997">Cell inner membrane</keyword>
<accession>A0ABU1GUK8</accession>
<dbReference type="InterPro" id="IPR026265">
    <property type="entry name" value="LptC"/>
</dbReference>
<dbReference type="PANTHER" id="PTHR37481:SF1">
    <property type="entry name" value="LIPOPOLYSACCHARIDE EXPORT SYSTEM PROTEIN LPTC"/>
    <property type="match status" value="1"/>
</dbReference>
<keyword evidence="4 6" id="KW-1133">Transmembrane helix</keyword>
<sequence>MGSLLSRITPKVWLFLVLIVVGGVMALIEQRDQFTAVGPAPTSDNGEPDYYLEGVTFTRFNTEGAPYQVLKSPRLTHTPNDDITRAVTPELEWTNDQNKTWLGSAERGRVEGSGSRITLDGKARLHQPSSDWTLSTQTIHYTQHDSHAWSDDRSTFTRGQEKTVANRFDAWIDKNQATLNGNVTGSYPPTR</sequence>
<evidence type="ECO:0000256" key="4">
    <source>
        <dbReference type="ARBA" id="ARBA00022989"/>
    </source>
</evidence>
<keyword evidence="3 6" id="KW-0812">Transmembrane</keyword>
<dbReference type="Pfam" id="PF06835">
    <property type="entry name" value="LptC"/>
    <property type="match status" value="1"/>
</dbReference>
<dbReference type="InterPro" id="IPR052363">
    <property type="entry name" value="LPS_export_LptC"/>
</dbReference>
<proteinExistence type="predicted"/>
<reference evidence="7 8" key="1">
    <citation type="submission" date="2023-04" db="EMBL/GenBank/DDBJ databases">
        <title>A long-awaited taxogenomic arrangement of the family Halomonadaceae.</title>
        <authorList>
            <person name="De La Haba R."/>
            <person name="Chuvochina M."/>
            <person name="Wittouck S."/>
            <person name="Arahal D.R."/>
            <person name="Sanchez-Porro C."/>
            <person name="Hugenholtz P."/>
            <person name="Ventosa A."/>
        </authorList>
    </citation>
    <scope>NUCLEOTIDE SEQUENCE [LARGE SCALE GENOMIC DNA]</scope>
    <source>
        <strain evidence="7 8">DSM 22428</strain>
    </source>
</reference>
<feature type="transmembrane region" description="Helical" evidence="6">
    <location>
        <begin position="12"/>
        <end position="28"/>
    </location>
</feature>
<protein>
    <submittedName>
        <fullName evidence="7">LPS export ABC transporter periplasmic protein LptC</fullName>
    </submittedName>
</protein>
<dbReference type="Proteomes" id="UP001269375">
    <property type="component" value="Unassembled WGS sequence"/>
</dbReference>
<evidence type="ECO:0000256" key="6">
    <source>
        <dbReference type="SAM" id="Phobius"/>
    </source>
</evidence>
<evidence type="ECO:0000256" key="2">
    <source>
        <dbReference type="ARBA" id="ARBA00022519"/>
    </source>
</evidence>